<keyword evidence="7" id="KW-1185">Reference proteome</keyword>
<gene>
    <name evidence="6" type="ORF">MF646_11465</name>
</gene>
<evidence type="ECO:0000313" key="7">
    <source>
        <dbReference type="Proteomes" id="UP001139150"/>
    </source>
</evidence>
<organism evidence="6 7">
    <name type="scientific">Halalkalibacter alkaliphilus</name>
    <dbReference type="NCBI Taxonomy" id="2917993"/>
    <lineage>
        <taxon>Bacteria</taxon>
        <taxon>Bacillati</taxon>
        <taxon>Bacillota</taxon>
        <taxon>Bacilli</taxon>
        <taxon>Bacillales</taxon>
        <taxon>Bacillaceae</taxon>
        <taxon>Halalkalibacter</taxon>
    </lineage>
</organism>
<dbReference type="GO" id="GO:0004601">
    <property type="term" value="F:peroxidase activity"/>
    <property type="evidence" value="ECO:0007669"/>
    <property type="project" value="UniProtKB-KW"/>
</dbReference>
<dbReference type="SUPFAM" id="SSF52833">
    <property type="entry name" value="Thioredoxin-like"/>
    <property type="match status" value="1"/>
</dbReference>
<feature type="active site" evidence="4">
    <location>
        <position position="35"/>
    </location>
</feature>
<protein>
    <recommendedName>
        <fullName evidence="5">Glutathione peroxidase</fullName>
    </recommendedName>
</protein>
<evidence type="ECO:0000256" key="3">
    <source>
        <dbReference type="ARBA" id="ARBA00023002"/>
    </source>
</evidence>
<dbReference type="Proteomes" id="UP001139150">
    <property type="component" value="Unassembled WGS sequence"/>
</dbReference>
<accession>A0A9X2CTF4</accession>
<dbReference type="PANTHER" id="PTHR11592">
    <property type="entry name" value="GLUTATHIONE PEROXIDASE"/>
    <property type="match status" value="1"/>
</dbReference>
<dbReference type="AlphaFoldDB" id="A0A9X2CTF4"/>
<dbReference type="InterPro" id="IPR036249">
    <property type="entry name" value="Thioredoxin-like_sf"/>
</dbReference>
<evidence type="ECO:0000313" key="6">
    <source>
        <dbReference type="EMBL" id="MCL7747737.1"/>
    </source>
</evidence>
<evidence type="ECO:0000256" key="1">
    <source>
        <dbReference type="ARBA" id="ARBA00006926"/>
    </source>
</evidence>
<dbReference type="Pfam" id="PF00255">
    <property type="entry name" value="GSHPx"/>
    <property type="match status" value="1"/>
</dbReference>
<dbReference type="GO" id="GO:0034599">
    <property type="term" value="P:cellular response to oxidative stress"/>
    <property type="evidence" value="ECO:0007669"/>
    <property type="project" value="TreeGrafter"/>
</dbReference>
<dbReference type="PIRSF" id="PIRSF000303">
    <property type="entry name" value="Glutathion_perox"/>
    <property type="match status" value="1"/>
</dbReference>
<evidence type="ECO:0000256" key="2">
    <source>
        <dbReference type="ARBA" id="ARBA00022559"/>
    </source>
</evidence>
<proteinExistence type="inferred from homology"/>
<dbReference type="PRINTS" id="PR01011">
    <property type="entry name" value="GLUTPROXDASE"/>
</dbReference>
<evidence type="ECO:0000256" key="5">
    <source>
        <dbReference type="RuleBase" id="RU000499"/>
    </source>
</evidence>
<dbReference type="PROSITE" id="PS51355">
    <property type="entry name" value="GLUTATHIONE_PEROXID_3"/>
    <property type="match status" value="1"/>
</dbReference>
<dbReference type="PANTHER" id="PTHR11592:SF78">
    <property type="entry name" value="GLUTATHIONE PEROXIDASE"/>
    <property type="match status" value="1"/>
</dbReference>
<reference evidence="6" key="1">
    <citation type="submission" date="2022-02" db="EMBL/GenBank/DDBJ databases">
        <title>Halalkalibacter sp. nov. isolated from Lonar Lake, India.</title>
        <authorList>
            <person name="Joshi A."/>
            <person name="Thite S."/>
            <person name="Lodha T."/>
        </authorList>
    </citation>
    <scope>NUCLEOTIDE SEQUENCE</scope>
    <source>
        <strain evidence="6">MEB205</strain>
    </source>
</reference>
<dbReference type="InterPro" id="IPR000889">
    <property type="entry name" value="Glutathione_peroxidase"/>
</dbReference>
<keyword evidence="2 5" id="KW-0575">Peroxidase</keyword>
<name>A0A9X2CTF4_9BACI</name>
<dbReference type="Gene3D" id="3.40.30.10">
    <property type="entry name" value="Glutaredoxin"/>
    <property type="match status" value="1"/>
</dbReference>
<comment type="similarity">
    <text evidence="1 5">Belongs to the glutathione peroxidase family.</text>
</comment>
<dbReference type="EMBL" id="JAKRYL010000010">
    <property type="protein sequence ID" value="MCL7747737.1"/>
    <property type="molecule type" value="Genomic_DNA"/>
</dbReference>
<dbReference type="CDD" id="cd00340">
    <property type="entry name" value="GSH_Peroxidase"/>
    <property type="match status" value="1"/>
</dbReference>
<dbReference type="InterPro" id="IPR029759">
    <property type="entry name" value="GPX_AS"/>
</dbReference>
<evidence type="ECO:0000256" key="4">
    <source>
        <dbReference type="PIRSR" id="PIRSR000303-1"/>
    </source>
</evidence>
<dbReference type="PROSITE" id="PS00460">
    <property type="entry name" value="GLUTATHIONE_PEROXID_1"/>
    <property type="match status" value="1"/>
</dbReference>
<dbReference type="FunFam" id="3.40.30.10:FF:000010">
    <property type="entry name" value="Glutathione peroxidase"/>
    <property type="match status" value="1"/>
</dbReference>
<dbReference type="RefSeq" id="WP_250096632.1">
    <property type="nucleotide sequence ID" value="NZ_JAKRYL010000010.1"/>
</dbReference>
<sequence>MSVHDFSVLKSSGEEVSLESYKGNVLLIVNTATKCGLAPQFRGLEKLHQKYKNQGLAVLGFPSNEFLNQEPVSDEQMEETCELNFGVTFPLFAKINVKGNAAHPLYKFLKTEKKGFLSSEIKWNFTKFLVDKGGKVVERYGPTVVPEKIEEDIQKLLD</sequence>
<keyword evidence="3 5" id="KW-0560">Oxidoreductase</keyword>
<comment type="caution">
    <text evidence="6">The sequence shown here is derived from an EMBL/GenBank/DDBJ whole genome shotgun (WGS) entry which is preliminary data.</text>
</comment>